<dbReference type="InterPro" id="IPR058245">
    <property type="entry name" value="NreC/VraR/RcsB-like_REC"/>
</dbReference>
<protein>
    <submittedName>
        <fullName evidence="6">DNA-binding response regulator</fullName>
    </submittedName>
</protein>
<reference evidence="6 7" key="1">
    <citation type="submission" date="2018-11" db="EMBL/GenBank/DDBJ databases">
        <title>Draft genome sequence of Cellulomonas takizawaensis strain TKZ-21.</title>
        <authorList>
            <person name="Yamamura H."/>
            <person name="Hayashi T."/>
            <person name="Hamada M."/>
            <person name="Serisawa Y."/>
            <person name="Matsuyama K."/>
            <person name="Nakagawa Y."/>
            <person name="Otoguro M."/>
            <person name="Yanagida F."/>
            <person name="Hayakawa M."/>
        </authorList>
    </citation>
    <scope>NUCLEOTIDE SEQUENCE [LARGE SCALE GENOMIC DNA]</scope>
    <source>
        <strain evidence="6 7">TKZ-21</strain>
    </source>
</reference>
<keyword evidence="2 6" id="KW-0238">DNA-binding</keyword>
<evidence type="ECO:0000256" key="1">
    <source>
        <dbReference type="ARBA" id="ARBA00022553"/>
    </source>
</evidence>
<name>A0A401V5A4_9CELL</name>
<dbReference type="PROSITE" id="PS50043">
    <property type="entry name" value="HTH_LUXR_2"/>
    <property type="match status" value="1"/>
</dbReference>
<dbReference type="SUPFAM" id="SSF46894">
    <property type="entry name" value="C-terminal effector domain of the bipartite response regulators"/>
    <property type="match status" value="1"/>
</dbReference>
<comment type="caution">
    <text evidence="6">The sequence shown here is derived from an EMBL/GenBank/DDBJ whole genome shotgun (WGS) entry which is preliminary data.</text>
</comment>
<dbReference type="PROSITE" id="PS50110">
    <property type="entry name" value="RESPONSE_REGULATORY"/>
    <property type="match status" value="1"/>
</dbReference>
<dbReference type="InterPro" id="IPR016032">
    <property type="entry name" value="Sig_transdc_resp-reg_C-effctor"/>
</dbReference>
<keyword evidence="1 3" id="KW-0597">Phosphoprotein</keyword>
<evidence type="ECO:0000259" key="5">
    <source>
        <dbReference type="PROSITE" id="PS50110"/>
    </source>
</evidence>
<dbReference type="InterPro" id="IPR001789">
    <property type="entry name" value="Sig_transdc_resp-reg_receiver"/>
</dbReference>
<dbReference type="OrthoDB" id="9808843at2"/>
<evidence type="ECO:0000313" key="7">
    <source>
        <dbReference type="Proteomes" id="UP000288246"/>
    </source>
</evidence>
<evidence type="ECO:0000313" key="6">
    <source>
        <dbReference type="EMBL" id="GCD22098.1"/>
    </source>
</evidence>
<dbReference type="RefSeq" id="WP_124344664.1">
    <property type="nucleotide sequence ID" value="NZ_BHYL01000451.1"/>
</dbReference>
<accession>A0A401V5A4</accession>
<dbReference type="AlphaFoldDB" id="A0A401V5A4"/>
<dbReference type="InterPro" id="IPR011006">
    <property type="entry name" value="CheY-like_superfamily"/>
</dbReference>
<dbReference type="Pfam" id="PF00196">
    <property type="entry name" value="GerE"/>
    <property type="match status" value="1"/>
</dbReference>
<feature type="modified residue" description="4-aspartylphosphate" evidence="3">
    <location>
        <position position="58"/>
    </location>
</feature>
<evidence type="ECO:0000259" key="4">
    <source>
        <dbReference type="PROSITE" id="PS50043"/>
    </source>
</evidence>
<evidence type="ECO:0000256" key="3">
    <source>
        <dbReference type="PROSITE-ProRule" id="PRU00169"/>
    </source>
</evidence>
<dbReference type="GO" id="GO:0000160">
    <property type="term" value="P:phosphorelay signal transduction system"/>
    <property type="evidence" value="ECO:0007669"/>
    <property type="project" value="InterPro"/>
</dbReference>
<dbReference type="Gene3D" id="3.40.50.2300">
    <property type="match status" value="1"/>
</dbReference>
<dbReference type="CDD" id="cd06170">
    <property type="entry name" value="LuxR_C_like"/>
    <property type="match status" value="1"/>
</dbReference>
<proteinExistence type="predicted"/>
<dbReference type="InterPro" id="IPR000792">
    <property type="entry name" value="Tscrpt_reg_LuxR_C"/>
</dbReference>
<organism evidence="6 7">
    <name type="scientific">Cellulomonas algicola</name>
    <dbReference type="NCBI Taxonomy" id="2071633"/>
    <lineage>
        <taxon>Bacteria</taxon>
        <taxon>Bacillati</taxon>
        <taxon>Actinomycetota</taxon>
        <taxon>Actinomycetes</taxon>
        <taxon>Micrococcales</taxon>
        <taxon>Cellulomonadaceae</taxon>
        <taxon>Cellulomonas</taxon>
    </lineage>
</organism>
<dbReference type="PANTHER" id="PTHR43214:SF43">
    <property type="entry name" value="TWO-COMPONENT RESPONSE REGULATOR"/>
    <property type="match status" value="1"/>
</dbReference>
<dbReference type="SUPFAM" id="SSF52172">
    <property type="entry name" value="CheY-like"/>
    <property type="match status" value="1"/>
</dbReference>
<dbReference type="Proteomes" id="UP000288246">
    <property type="component" value="Unassembled WGS sequence"/>
</dbReference>
<dbReference type="CDD" id="cd17535">
    <property type="entry name" value="REC_NarL-like"/>
    <property type="match status" value="1"/>
</dbReference>
<sequence length="212" mass="22194">MTDDDVTVLLVDDHHLVRSGLATLVDAADGLRVVGQAADGEEAVALARDLAPRVVLMDLSMPVVDGVEATRRIAAAQPDVHVVVLTSFSDAARVGDALAAGAVGYLLKDCEPRDLVAAVRSAAQGFAPLDPRVARTLLPGGPAAAASPADRLSARERQVLRLVAQGMANKQVARALGISERTVKVHVGNVFRQIGVGDRTSAALWAREYLPD</sequence>
<dbReference type="SMART" id="SM00421">
    <property type="entry name" value="HTH_LUXR"/>
    <property type="match status" value="1"/>
</dbReference>
<feature type="domain" description="HTH luxR-type" evidence="4">
    <location>
        <begin position="145"/>
        <end position="210"/>
    </location>
</feature>
<dbReference type="PRINTS" id="PR00038">
    <property type="entry name" value="HTHLUXR"/>
</dbReference>
<dbReference type="EMBL" id="BHYL01000451">
    <property type="protein sequence ID" value="GCD22098.1"/>
    <property type="molecule type" value="Genomic_DNA"/>
</dbReference>
<dbReference type="GO" id="GO:0003677">
    <property type="term" value="F:DNA binding"/>
    <property type="evidence" value="ECO:0007669"/>
    <property type="project" value="UniProtKB-KW"/>
</dbReference>
<dbReference type="InterPro" id="IPR039420">
    <property type="entry name" value="WalR-like"/>
</dbReference>
<dbReference type="PANTHER" id="PTHR43214">
    <property type="entry name" value="TWO-COMPONENT RESPONSE REGULATOR"/>
    <property type="match status" value="1"/>
</dbReference>
<keyword evidence="7" id="KW-1185">Reference proteome</keyword>
<feature type="domain" description="Response regulatory" evidence="5">
    <location>
        <begin position="7"/>
        <end position="123"/>
    </location>
</feature>
<dbReference type="SMART" id="SM00448">
    <property type="entry name" value="REC"/>
    <property type="match status" value="1"/>
</dbReference>
<dbReference type="GO" id="GO:0006355">
    <property type="term" value="P:regulation of DNA-templated transcription"/>
    <property type="evidence" value="ECO:0007669"/>
    <property type="project" value="InterPro"/>
</dbReference>
<dbReference type="Pfam" id="PF00072">
    <property type="entry name" value="Response_reg"/>
    <property type="match status" value="1"/>
</dbReference>
<gene>
    <name evidence="6" type="ORF">CTKZ_36600</name>
</gene>
<evidence type="ECO:0000256" key="2">
    <source>
        <dbReference type="ARBA" id="ARBA00023125"/>
    </source>
</evidence>